<dbReference type="SUPFAM" id="SSF52540">
    <property type="entry name" value="P-loop containing nucleoside triphosphate hydrolases"/>
    <property type="match status" value="4"/>
</dbReference>
<accession>A0AAP0CR07</accession>
<feature type="compositionally biased region" description="Polar residues" evidence="3">
    <location>
        <begin position="196"/>
        <end position="206"/>
    </location>
</feature>
<reference evidence="5 6" key="1">
    <citation type="submission" date="2024-04" db="EMBL/GenBank/DDBJ databases">
        <title>The reference genome of an endangered Asteraceae, Deinandra increscens subsp. villosa, native to the Central Coast of California.</title>
        <authorList>
            <person name="Guilliams M."/>
            <person name="Hasenstab-Lehman K."/>
            <person name="Meyer R."/>
            <person name="Mcevoy S."/>
        </authorList>
    </citation>
    <scope>NUCLEOTIDE SEQUENCE [LARGE SCALE GENOMIC DNA]</scope>
    <source>
        <tissue evidence="5">Leaf</tissue>
    </source>
</reference>
<feature type="region of interest" description="Disordered" evidence="3">
    <location>
        <begin position="129"/>
        <end position="214"/>
    </location>
</feature>
<feature type="compositionally biased region" description="Polar residues" evidence="3">
    <location>
        <begin position="1623"/>
        <end position="1636"/>
    </location>
</feature>
<keyword evidence="6" id="KW-1185">Reference proteome</keyword>
<feature type="region of interest" description="Disordered" evidence="3">
    <location>
        <begin position="793"/>
        <end position="877"/>
    </location>
</feature>
<dbReference type="GO" id="GO:0003682">
    <property type="term" value="F:chromatin binding"/>
    <property type="evidence" value="ECO:0007669"/>
    <property type="project" value="TreeGrafter"/>
</dbReference>
<name>A0AAP0CR07_9ASTR</name>
<evidence type="ECO:0000313" key="5">
    <source>
        <dbReference type="EMBL" id="KAK9058790.1"/>
    </source>
</evidence>
<evidence type="ECO:0000313" key="6">
    <source>
        <dbReference type="Proteomes" id="UP001408789"/>
    </source>
</evidence>
<feature type="domain" description="SNF2 N-terminal" evidence="4">
    <location>
        <begin position="247"/>
        <end position="351"/>
    </location>
</feature>
<dbReference type="GO" id="GO:0000785">
    <property type="term" value="C:chromatin"/>
    <property type="evidence" value="ECO:0007669"/>
    <property type="project" value="TreeGrafter"/>
</dbReference>
<feature type="compositionally biased region" description="Basic residues" evidence="3">
    <location>
        <begin position="1642"/>
        <end position="1656"/>
    </location>
</feature>
<evidence type="ECO:0000256" key="1">
    <source>
        <dbReference type="ARBA" id="ARBA00004123"/>
    </source>
</evidence>
<evidence type="ECO:0000259" key="4">
    <source>
        <dbReference type="Pfam" id="PF00176"/>
    </source>
</evidence>
<comment type="subcellular location">
    <subcellularLocation>
        <location evidence="1">Nucleus</location>
    </subcellularLocation>
</comment>
<dbReference type="EMBL" id="JBCNJP010000023">
    <property type="protein sequence ID" value="KAK9058790.1"/>
    <property type="molecule type" value="Genomic_DNA"/>
</dbReference>
<feature type="compositionally biased region" description="Basic residues" evidence="3">
    <location>
        <begin position="12"/>
        <end position="24"/>
    </location>
</feature>
<evidence type="ECO:0000256" key="2">
    <source>
        <dbReference type="ARBA" id="ARBA00023242"/>
    </source>
</evidence>
<dbReference type="PANTHER" id="PTHR45623:SF46">
    <property type="entry name" value="SNF2-RELATED DOMAIN, P-LOOP CONTAINING NUCLEOSIDE TRIPHOSPHATE HYDROLASE-RELATED"/>
    <property type="match status" value="1"/>
</dbReference>
<feature type="compositionally biased region" description="Basic and acidic residues" evidence="3">
    <location>
        <begin position="60"/>
        <end position="71"/>
    </location>
</feature>
<dbReference type="GO" id="GO:0005524">
    <property type="term" value="F:ATP binding"/>
    <property type="evidence" value="ECO:0007669"/>
    <property type="project" value="InterPro"/>
</dbReference>
<feature type="compositionally biased region" description="Basic and acidic residues" evidence="3">
    <location>
        <begin position="25"/>
        <end position="40"/>
    </location>
</feature>
<comment type="caution">
    <text evidence="5">The sequence shown here is derived from an EMBL/GenBank/DDBJ whole genome shotgun (WGS) entry which is preliminary data.</text>
</comment>
<evidence type="ECO:0000256" key="3">
    <source>
        <dbReference type="SAM" id="MobiDB-lite"/>
    </source>
</evidence>
<dbReference type="InterPro" id="IPR038718">
    <property type="entry name" value="SNF2-like_sf"/>
</dbReference>
<sequence>MANKREKLMALIKRRNNRERTPRKKRDDTSSKNLVKESTKPKNLNSHLYKKMFRVEQVKVLKNPKDMNTKDSRHKKQKLCSAQRSSAENNMESGSGELTAKRDHVLNKLRGYAVFDREWLTTSYVVRTKPRSKRKRREKFEGIQAGTSRHFGTHQDETQRDQPPRTNEGQQGQSDQPPLTSSSSPLEKEVERIQKELSSAQRSSAENKMESGSGELTEKHDHVLYYVNKLRDYWNKGQNAVVFDGQDRLVKVVHFVSSLLDSMKNPVLIIASLSALSLWEIEFSKLSKSMNVVIYIGNKDTRAAIRDAEFYTENGCTKFQVLLSSPDTIVEDMEMVDHIKWELLVIDECQRPLYSTHFDKLKMFMADRKLVTVSGESEDICQSYRNILSLIDCKYDMEMHDNNNINTLKERLSPFIAYECKFDIRGFEEYWVPVHLSSMQIEQYCSILASILGALSSSSRNSLLHDILTQIQKCCDHPYLVDPDLRDSSNKDPSIDPLDAEINVSGKMQLFDKMLLEIKRCGLRALILFQSAVNSEKISTAHILDDLINKRFGENSYIHIPKMVISNVVRAKKKELLEMFNHAESEKFICLCDYHACHSSIKLSRLDVVILFNSEGNPLNDIKAFKKITIDSPCERLHVFRLYSAFTVEEKALILAKQGTTVNYVTSSVYHQKLAWGASYLFGKLQSCTDSKSLSFIDDLVHELSSLLRNTGVETGPTNRSLISNAQMQNGAYCGNILLFGETETHKKESCCIDKYLIDKTPSLFWSNLVKEIQYRPEVSCGGLSRRVSKSTQSWFEGENQNDASTSSVVRSKPRSKRKGRPKVGRKQAGANTPSDAQIPVLPSTSTTDSTALNPSTNEGQQGQTDQPPHTSSSSPLEKEIELIQKEREQITKSHQEKKSMLLSECEKEISEIQKKYDALIHDSEMSFTREIQILEDYQKLVNANKVLAEELAQYWHDNLNLDRLELDLNLSDLRLKRTQKETSSFSIPDIPASALIRPKFPCLTGAPTAYLSAHSSAGLSSAQRSSETFHQSLTKNKMESGSGELTEKHDHVLYYVNKLRDYWNKGQNAVVFDGQDRLVKVVHFVSSLLDSMKNPVLIIASLSALSLWEIEFSKLSKSMNVVIYIGNKDTRAAIRDAEFYTENGCTKFQVLLSSPDAIVEDMEMVDHIKWELLVIDECQRPLYSTHFDKVKMFMADRKLVTVSGESEDICQSYRNILSLIDCKYDMEMHDNNNINTLKERLSPFIAYECKFDIRGFEEYWVPVHLSSMQIEQYCSILASILGALSSSSRNSLLHDILTQIQKCCDHPYLVDPDLRDSSNKDPSIDPLDAEINVSGKMQLFDKMLLEIKRCGLRALILFQSAVNSEKISTAHILDDLINKRFGENSYIHIPKMVISNVVRAKKKELLEMFNHAESEKFICLCDYHACHSSIKLSRLDVVILFNSEGNPLNDIKAFKKITIDSPCERLHVFRLYSAFTVEEKALILAKQGTAVNYVTSSVYHQKLAWGASYLFGKLQSCTDSKSLSFIDDLVHELSSLLRNTGVETGPTNRSLISNAQMQNGAYCGNILLFGETETHKKESCCIDKYLIDKTPSMFWSNLVKEIQYRPEVSCGGLSRRVSKSTQSWFEGENQNDASTSSVVRSKPRSKRRGRPKVGRKQAGANTPSDAQLPVLPSTSTTDSTALNPSTNEGQQGQTDQPPHTSSSSPLEKEIEIIQKEREQITKSHQEKKSMLLSECEKEISEIQKKYDALIHDSEMSFTKEIQILEDYQKLVNANKLLAEELAQYWHDNLNLDRLELDLNLSDLRLKRTQKETSSFSIPDIPASALIRPKFPCLTGAPTAYLSAHSSAGVKIEKSKPWQRETLESHTHPKMATAAAAARSVFRSTSVRNAAARIASQSKSARSPLPIPTRNSLSHRIFRCPVEMSACLESMQPFHTATASALMTSMLSLSKNGYGWLPEGSYIELATMMHDLYCVNGAQETVEMKFLCLKDTSSDKVSF</sequence>
<dbReference type="GO" id="GO:0016887">
    <property type="term" value="F:ATP hydrolysis activity"/>
    <property type="evidence" value="ECO:0007669"/>
    <property type="project" value="TreeGrafter"/>
</dbReference>
<feature type="compositionally biased region" description="Basic and acidic residues" evidence="3">
    <location>
        <begin position="153"/>
        <end position="163"/>
    </location>
</feature>
<feature type="compositionally biased region" description="Basic and acidic residues" evidence="3">
    <location>
        <begin position="186"/>
        <end position="195"/>
    </location>
</feature>
<feature type="compositionally biased region" description="Polar residues" evidence="3">
    <location>
        <begin position="164"/>
        <end position="185"/>
    </location>
</feature>
<dbReference type="Gene3D" id="3.40.50.300">
    <property type="entry name" value="P-loop containing nucleotide triphosphate hydrolases"/>
    <property type="match status" value="2"/>
</dbReference>
<feature type="region of interest" description="Disordered" evidence="3">
    <location>
        <begin position="60"/>
        <end position="96"/>
    </location>
</feature>
<dbReference type="Pfam" id="PF00176">
    <property type="entry name" value="SNF2-rel_dom"/>
    <property type="match status" value="2"/>
</dbReference>
<dbReference type="Gene3D" id="6.10.250.1310">
    <property type="match status" value="2"/>
</dbReference>
<organism evidence="5 6">
    <name type="scientific">Deinandra increscens subsp. villosa</name>
    <dbReference type="NCBI Taxonomy" id="3103831"/>
    <lineage>
        <taxon>Eukaryota</taxon>
        <taxon>Viridiplantae</taxon>
        <taxon>Streptophyta</taxon>
        <taxon>Embryophyta</taxon>
        <taxon>Tracheophyta</taxon>
        <taxon>Spermatophyta</taxon>
        <taxon>Magnoliopsida</taxon>
        <taxon>eudicotyledons</taxon>
        <taxon>Gunneridae</taxon>
        <taxon>Pentapetalae</taxon>
        <taxon>asterids</taxon>
        <taxon>campanulids</taxon>
        <taxon>Asterales</taxon>
        <taxon>Asteraceae</taxon>
        <taxon>Asteroideae</taxon>
        <taxon>Heliantheae alliance</taxon>
        <taxon>Madieae</taxon>
        <taxon>Madiinae</taxon>
        <taxon>Deinandra</taxon>
    </lineage>
</organism>
<dbReference type="Proteomes" id="UP001408789">
    <property type="component" value="Unassembled WGS sequence"/>
</dbReference>
<dbReference type="GO" id="GO:0005634">
    <property type="term" value="C:nucleus"/>
    <property type="evidence" value="ECO:0007669"/>
    <property type="project" value="UniProtKB-SubCell"/>
</dbReference>
<protein>
    <recommendedName>
        <fullName evidence="4">SNF2 N-terminal domain-containing protein</fullName>
    </recommendedName>
</protein>
<keyword evidence="2" id="KW-0539">Nucleus</keyword>
<proteinExistence type="predicted"/>
<dbReference type="InterPro" id="IPR000330">
    <property type="entry name" value="SNF2_N"/>
</dbReference>
<dbReference type="PANTHER" id="PTHR45623">
    <property type="entry name" value="CHROMODOMAIN-HELICASE-DNA-BINDING PROTEIN 3-RELATED-RELATED"/>
    <property type="match status" value="1"/>
</dbReference>
<feature type="compositionally biased region" description="Basic residues" evidence="3">
    <location>
        <begin position="812"/>
        <end position="826"/>
    </location>
</feature>
<feature type="compositionally biased region" description="Polar residues" evidence="3">
    <location>
        <begin position="80"/>
        <end position="93"/>
    </location>
</feature>
<dbReference type="GO" id="GO:0003677">
    <property type="term" value="F:DNA binding"/>
    <property type="evidence" value="ECO:0007669"/>
    <property type="project" value="TreeGrafter"/>
</dbReference>
<feature type="region of interest" description="Disordered" evidence="3">
    <location>
        <begin position="11"/>
        <end position="44"/>
    </location>
</feature>
<feature type="domain" description="SNF2 N-terminal" evidence="4">
    <location>
        <begin position="1080"/>
        <end position="1181"/>
    </location>
</feature>
<feature type="compositionally biased region" description="Polar residues" evidence="3">
    <location>
        <begin position="793"/>
        <end position="806"/>
    </location>
</feature>
<dbReference type="GO" id="GO:0042393">
    <property type="term" value="F:histone binding"/>
    <property type="evidence" value="ECO:0007669"/>
    <property type="project" value="TreeGrafter"/>
</dbReference>
<dbReference type="Gene3D" id="3.40.50.10810">
    <property type="entry name" value="Tandem AAA-ATPase domain"/>
    <property type="match status" value="2"/>
</dbReference>
<dbReference type="GO" id="GO:0140658">
    <property type="term" value="F:ATP-dependent chromatin remodeler activity"/>
    <property type="evidence" value="ECO:0007669"/>
    <property type="project" value="TreeGrafter"/>
</dbReference>
<feature type="compositionally biased region" description="Polar residues" evidence="3">
    <location>
        <begin position="1673"/>
        <end position="1706"/>
    </location>
</feature>
<dbReference type="InterPro" id="IPR027417">
    <property type="entry name" value="P-loop_NTPase"/>
</dbReference>
<feature type="compositionally biased region" description="Polar residues" evidence="3">
    <location>
        <begin position="843"/>
        <end position="876"/>
    </location>
</feature>
<gene>
    <name evidence="5" type="ORF">SSX86_023633</name>
</gene>
<feature type="region of interest" description="Disordered" evidence="3">
    <location>
        <begin position="1623"/>
        <end position="1707"/>
    </location>
</feature>